<feature type="transmembrane region" description="Helical" evidence="12">
    <location>
        <begin position="136"/>
        <end position="158"/>
    </location>
</feature>
<protein>
    <recommendedName>
        <fullName evidence="10">Citrate exporter 1</fullName>
    </recommendedName>
</protein>
<evidence type="ECO:0000256" key="5">
    <source>
        <dbReference type="ARBA" id="ARBA00022989"/>
    </source>
</evidence>
<comment type="function">
    <text evidence="9">Transmembrane transporter that exports citrate across the cell membrane.</text>
</comment>
<dbReference type="InterPro" id="IPR020846">
    <property type="entry name" value="MFS_dom"/>
</dbReference>
<evidence type="ECO:0000256" key="12">
    <source>
        <dbReference type="SAM" id="Phobius"/>
    </source>
</evidence>
<organism evidence="14 15">
    <name type="scientific">Ajellomyces capsulatus (strain G186AR / H82 / ATCC MYA-2454 / RMSCC 2432)</name>
    <name type="common">Darling's disease fungus</name>
    <name type="synonym">Histoplasma capsulatum</name>
    <dbReference type="NCBI Taxonomy" id="447093"/>
    <lineage>
        <taxon>Eukaryota</taxon>
        <taxon>Fungi</taxon>
        <taxon>Dikarya</taxon>
        <taxon>Ascomycota</taxon>
        <taxon>Pezizomycotina</taxon>
        <taxon>Eurotiomycetes</taxon>
        <taxon>Eurotiomycetidae</taxon>
        <taxon>Onygenales</taxon>
        <taxon>Ajellomycetaceae</taxon>
        <taxon>Histoplasma</taxon>
    </lineage>
</organism>
<feature type="transmembrane region" description="Helical" evidence="12">
    <location>
        <begin position="310"/>
        <end position="333"/>
    </location>
</feature>
<dbReference type="STRING" id="447093.C0NQW2"/>
<evidence type="ECO:0000256" key="4">
    <source>
        <dbReference type="ARBA" id="ARBA00022692"/>
    </source>
</evidence>
<dbReference type="Pfam" id="PF07690">
    <property type="entry name" value="MFS_1"/>
    <property type="match status" value="1"/>
</dbReference>
<evidence type="ECO:0000256" key="8">
    <source>
        <dbReference type="ARBA" id="ARBA00051015"/>
    </source>
</evidence>
<evidence type="ECO:0000259" key="13">
    <source>
        <dbReference type="PROSITE" id="PS50850"/>
    </source>
</evidence>
<gene>
    <name evidence="14" type="ORF">HCBG_05392</name>
</gene>
<feature type="transmembrane region" description="Helical" evidence="12">
    <location>
        <begin position="354"/>
        <end position="373"/>
    </location>
</feature>
<evidence type="ECO:0000256" key="2">
    <source>
        <dbReference type="ARBA" id="ARBA00008335"/>
    </source>
</evidence>
<dbReference type="GeneID" id="69038408"/>
<feature type="transmembrane region" description="Helical" evidence="12">
    <location>
        <begin position="273"/>
        <end position="298"/>
    </location>
</feature>
<dbReference type="PANTHER" id="PTHR23502:SF21">
    <property type="entry name" value="DITYROSINE TRANSPORTER 1"/>
    <property type="match status" value="1"/>
</dbReference>
<proteinExistence type="inferred from homology"/>
<dbReference type="FunFam" id="1.20.1720.10:FF:000009">
    <property type="entry name" value="MFS multidrug transporter"/>
    <property type="match status" value="1"/>
</dbReference>
<feature type="transmembrane region" description="Helical" evidence="12">
    <location>
        <begin position="110"/>
        <end position="130"/>
    </location>
</feature>
<feature type="domain" description="Major facilitator superfamily (MFS) profile" evidence="13">
    <location>
        <begin position="44"/>
        <end position="480"/>
    </location>
</feature>
<evidence type="ECO:0000256" key="1">
    <source>
        <dbReference type="ARBA" id="ARBA00004141"/>
    </source>
</evidence>
<accession>C0NQW2</accession>
<evidence type="ECO:0000256" key="10">
    <source>
        <dbReference type="ARBA" id="ARBA00074746"/>
    </source>
</evidence>
<dbReference type="CDD" id="cd17323">
    <property type="entry name" value="MFS_Tpo1_MDR_like"/>
    <property type="match status" value="1"/>
</dbReference>
<sequence>MAALSPADVNEEKGISAKKDGTTESPPVAQQPYSAFSAARKKFILSLVVAKAFIAPVSGSIYMPLLPVLAEDLKVSPTLINLTVTVFMLTFAVAPLLFASLSDARGRKPVYVLGLLIGIGANIALASAPAHYASFMILRVVQAFGGSALYSLGAGTVVDIFEPKQRGRAISYYSLGPQLGPILGPVIGGMIAQRSTWRWTFGFLAIFGSVCLLVSLFLLPETLRSRVGNGSIHDGKSWLQWPSFNKRAELTPREIATQRPSRRNIPIFMRHPIIMLSCINVSILFGSYYCLSVTFPSVLQERYGFNNAEIGVAFLAPGLGMTCGSVICGHLSDWARQRHLEKTKADEAAPEQRLHIQIIGTALFPIGVLLYGWLGNFGIGVAGVIISMAICSSVQIVPSGGFAFSWTLSTNNTYVTLVAPGQAATLVALTSLLRNPAAAIGAALINPLISAEGFGWCFTGLAIVDLSSTGIALLSLAKGSSWREAFEKTHGKSMRP</sequence>
<dbReference type="InterPro" id="IPR036259">
    <property type="entry name" value="MFS_trans_sf"/>
</dbReference>
<evidence type="ECO:0000256" key="3">
    <source>
        <dbReference type="ARBA" id="ARBA00022448"/>
    </source>
</evidence>
<feature type="transmembrane region" description="Helical" evidence="12">
    <location>
        <begin position="170"/>
        <end position="191"/>
    </location>
</feature>
<dbReference type="InterPro" id="IPR011701">
    <property type="entry name" value="MFS"/>
</dbReference>
<evidence type="ECO:0000256" key="11">
    <source>
        <dbReference type="SAM" id="MobiDB-lite"/>
    </source>
</evidence>
<dbReference type="FunFam" id="1.20.1250.20:FF:000172">
    <property type="entry name" value="MFS multidrug resistance transporter"/>
    <property type="match status" value="1"/>
</dbReference>
<dbReference type="GO" id="GO:0015137">
    <property type="term" value="F:citrate transmembrane transporter activity"/>
    <property type="evidence" value="ECO:0007669"/>
    <property type="project" value="UniProtKB-ARBA"/>
</dbReference>
<keyword evidence="7" id="KW-0325">Glycoprotein</keyword>
<name>C0NQW2_AJECG</name>
<dbReference type="InParanoid" id="C0NQW2"/>
<dbReference type="RefSeq" id="XP_045286557.1">
    <property type="nucleotide sequence ID" value="XM_045432441.1"/>
</dbReference>
<dbReference type="Gene3D" id="1.20.1250.20">
    <property type="entry name" value="MFS general substrate transporter like domains"/>
    <property type="match status" value="1"/>
</dbReference>
<feature type="transmembrane region" description="Helical" evidence="12">
    <location>
        <begin position="197"/>
        <end position="219"/>
    </location>
</feature>
<feature type="region of interest" description="Disordered" evidence="11">
    <location>
        <begin position="1"/>
        <end position="28"/>
    </location>
</feature>
<dbReference type="GO" id="GO:0005886">
    <property type="term" value="C:plasma membrane"/>
    <property type="evidence" value="ECO:0007669"/>
    <property type="project" value="TreeGrafter"/>
</dbReference>
<comment type="similarity">
    <text evidence="2">Belongs to the major facilitator superfamily.</text>
</comment>
<evidence type="ECO:0000313" key="15">
    <source>
        <dbReference type="Proteomes" id="UP000001631"/>
    </source>
</evidence>
<keyword evidence="15" id="KW-1185">Reference proteome</keyword>
<reference evidence="14" key="1">
    <citation type="submission" date="2009-02" db="EMBL/GenBank/DDBJ databases">
        <title>The Genome Sequence of Ajellomyces capsulatus strain G186AR.</title>
        <authorList>
            <consortium name="The Broad Institute Genome Sequencing Platform"/>
            <person name="Champion M."/>
            <person name="Cuomo C."/>
            <person name="Ma L.-J."/>
            <person name="Henn M.R."/>
            <person name="Sil A."/>
            <person name="Goldman B."/>
            <person name="Young S.K."/>
            <person name="Kodira C.D."/>
            <person name="Zeng Q."/>
            <person name="Koehrsen M."/>
            <person name="Alvarado L."/>
            <person name="Berlin A."/>
            <person name="Borenstein D."/>
            <person name="Chen Z."/>
            <person name="Engels R."/>
            <person name="Freedman E."/>
            <person name="Gellesch M."/>
            <person name="Goldberg J."/>
            <person name="Griggs A."/>
            <person name="Gujja S."/>
            <person name="Heiman D."/>
            <person name="Hepburn T."/>
            <person name="Howarth C."/>
            <person name="Jen D."/>
            <person name="Larson L."/>
            <person name="Lewis B."/>
            <person name="Mehta T."/>
            <person name="Park D."/>
            <person name="Pearson M."/>
            <person name="Roberts A."/>
            <person name="Saif S."/>
            <person name="Shea T."/>
            <person name="Shenoy N."/>
            <person name="Sisk P."/>
            <person name="Stolte C."/>
            <person name="Sykes S."/>
            <person name="Walk T."/>
            <person name="White J."/>
            <person name="Yandava C."/>
            <person name="Klein B."/>
            <person name="McEwen J.G."/>
            <person name="Puccia R."/>
            <person name="Goldman G.H."/>
            <person name="Felipe M.S."/>
            <person name="Nino-Vega G."/>
            <person name="San-Blas G."/>
            <person name="Taylor J."/>
            <person name="Mendoza L."/>
            <person name="Galagan J."/>
            <person name="Nusbaum C."/>
            <person name="Birren B."/>
        </authorList>
    </citation>
    <scope>NUCLEOTIDE SEQUENCE</scope>
    <source>
        <strain evidence="14">G186AR</strain>
    </source>
</reference>
<keyword evidence="3" id="KW-0813">Transport</keyword>
<dbReference type="GO" id="GO:0140115">
    <property type="term" value="P:export across plasma membrane"/>
    <property type="evidence" value="ECO:0007669"/>
    <property type="project" value="UniProtKB-ARBA"/>
</dbReference>
<feature type="transmembrane region" description="Helical" evidence="12">
    <location>
        <begin position="379"/>
        <end position="402"/>
    </location>
</feature>
<keyword evidence="6 12" id="KW-0472">Membrane</keyword>
<dbReference type="FunCoup" id="C0NQW2">
    <property type="interactions" value="19"/>
</dbReference>
<dbReference type="GO" id="GO:0005275">
    <property type="term" value="F:amine transmembrane transporter activity"/>
    <property type="evidence" value="ECO:0007669"/>
    <property type="project" value="TreeGrafter"/>
</dbReference>
<comment type="subcellular location">
    <subcellularLocation>
        <location evidence="1">Membrane</location>
        <topology evidence="1">Multi-pass membrane protein</topology>
    </subcellularLocation>
</comment>
<dbReference type="SUPFAM" id="SSF103473">
    <property type="entry name" value="MFS general substrate transporter"/>
    <property type="match status" value="1"/>
</dbReference>
<dbReference type="VEuPathDB" id="FungiDB:I7I50_09387"/>
<feature type="compositionally biased region" description="Basic and acidic residues" evidence="11">
    <location>
        <begin position="10"/>
        <end position="22"/>
    </location>
</feature>
<dbReference type="PANTHER" id="PTHR23502">
    <property type="entry name" value="MAJOR FACILITATOR SUPERFAMILY"/>
    <property type="match status" value="1"/>
</dbReference>
<evidence type="ECO:0000256" key="6">
    <source>
        <dbReference type="ARBA" id="ARBA00023136"/>
    </source>
</evidence>
<feature type="transmembrane region" description="Helical" evidence="12">
    <location>
        <begin position="453"/>
        <end position="476"/>
    </location>
</feature>
<dbReference type="HOGENOM" id="CLU_008455_8_7_1"/>
<evidence type="ECO:0000256" key="9">
    <source>
        <dbReference type="ARBA" id="ARBA00057034"/>
    </source>
</evidence>
<dbReference type="EMBL" id="GG663369">
    <property type="protein sequence ID" value="EEH06076.1"/>
    <property type="molecule type" value="Genomic_DNA"/>
</dbReference>
<dbReference type="PROSITE" id="PS50850">
    <property type="entry name" value="MFS"/>
    <property type="match status" value="1"/>
</dbReference>
<evidence type="ECO:0000313" key="14">
    <source>
        <dbReference type="EMBL" id="EEH06076.1"/>
    </source>
</evidence>
<evidence type="ECO:0000256" key="7">
    <source>
        <dbReference type="ARBA" id="ARBA00023180"/>
    </source>
</evidence>
<dbReference type="Proteomes" id="UP000001631">
    <property type="component" value="Unassembled WGS sequence"/>
</dbReference>
<keyword evidence="4 12" id="KW-0812">Transmembrane</keyword>
<dbReference type="AlphaFoldDB" id="C0NQW2"/>
<feature type="transmembrane region" description="Helical" evidence="12">
    <location>
        <begin position="78"/>
        <end position="98"/>
    </location>
</feature>
<keyword evidence="5 12" id="KW-1133">Transmembrane helix</keyword>
<comment type="catalytic activity">
    <reaction evidence="8">
        <text>citrate(in) = citrate(out)</text>
        <dbReference type="Rhea" id="RHEA:33183"/>
        <dbReference type="ChEBI" id="CHEBI:16947"/>
    </reaction>
</comment>
<feature type="transmembrane region" description="Helical" evidence="12">
    <location>
        <begin position="43"/>
        <end position="66"/>
    </location>
</feature>